<dbReference type="PANTHER" id="PTHR43461">
    <property type="entry name" value="TRANSMEMBRANE PROTEIN 256"/>
    <property type="match status" value="1"/>
</dbReference>
<keyword evidence="5 6" id="KW-0472">Membrane</keyword>
<evidence type="ECO:0000256" key="6">
    <source>
        <dbReference type="SAM" id="Phobius"/>
    </source>
</evidence>
<feature type="transmembrane region" description="Helical" evidence="6">
    <location>
        <begin position="122"/>
        <end position="146"/>
    </location>
</feature>
<dbReference type="InterPro" id="IPR006696">
    <property type="entry name" value="DUF423"/>
</dbReference>
<proteinExistence type="inferred from homology"/>
<comment type="similarity">
    <text evidence="2">Belongs to the UPF0382 family.</text>
</comment>
<dbReference type="PANTHER" id="PTHR43461:SF1">
    <property type="entry name" value="TRANSMEMBRANE PROTEIN 256"/>
    <property type="match status" value="1"/>
</dbReference>
<accession>A0A833H2U7</accession>
<comment type="caution">
    <text evidence="7">The sequence shown here is derived from an EMBL/GenBank/DDBJ whole genome shotgun (WGS) entry which is preliminary data.</text>
</comment>
<dbReference type="EMBL" id="WBUI01000005">
    <property type="protein sequence ID" value="KAB2933485.1"/>
    <property type="molecule type" value="Genomic_DNA"/>
</dbReference>
<feature type="transmembrane region" description="Helical" evidence="6">
    <location>
        <begin position="94"/>
        <end position="116"/>
    </location>
</feature>
<feature type="transmembrane region" description="Helical" evidence="6">
    <location>
        <begin position="65"/>
        <end position="82"/>
    </location>
</feature>
<evidence type="ECO:0000256" key="5">
    <source>
        <dbReference type="ARBA" id="ARBA00023136"/>
    </source>
</evidence>
<reference evidence="7 8" key="1">
    <citation type="submission" date="2019-10" db="EMBL/GenBank/DDBJ databases">
        <title>Extracellular Electron Transfer in a Candidatus Methanoperedens spp. Enrichment Culture.</title>
        <authorList>
            <person name="Berger S."/>
            <person name="Rangel Shaw D."/>
            <person name="Berben T."/>
            <person name="In 'T Zandt M."/>
            <person name="Frank J."/>
            <person name="Reimann J."/>
            <person name="Jetten M.S.M."/>
            <person name="Welte C.U."/>
        </authorList>
    </citation>
    <scope>NUCLEOTIDE SEQUENCE [LARGE SCALE GENOMIC DNA]</scope>
    <source>
        <strain evidence="7">SB12</strain>
    </source>
</reference>
<evidence type="ECO:0000256" key="1">
    <source>
        <dbReference type="ARBA" id="ARBA00004141"/>
    </source>
</evidence>
<name>A0A833H2U7_9LEPT</name>
<dbReference type="Proteomes" id="UP000460298">
    <property type="component" value="Unassembled WGS sequence"/>
</dbReference>
<keyword evidence="4 6" id="KW-1133">Transmembrane helix</keyword>
<sequence>MSDSREQDVQSDKERYERKGQQLAAIGAFFAGTAVALGAFGAHGLKKVLSEAALTVYRTGVEYQMYHGLALFALGLGIRVLSSQVGTPTLLKRLNTAAIFLIIGTLIFSGTLYIYTLAGVRLAAMITPVGGVSFLIGWALIVIALIQNRRSS</sequence>
<organism evidence="7 8">
    <name type="scientific">Leptonema illini</name>
    <dbReference type="NCBI Taxonomy" id="183"/>
    <lineage>
        <taxon>Bacteria</taxon>
        <taxon>Pseudomonadati</taxon>
        <taxon>Spirochaetota</taxon>
        <taxon>Spirochaetia</taxon>
        <taxon>Leptospirales</taxon>
        <taxon>Leptospiraceae</taxon>
        <taxon>Leptonema</taxon>
    </lineage>
</organism>
<evidence type="ECO:0000256" key="3">
    <source>
        <dbReference type="ARBA" id="ARBA00022692"/>
    </source>
</evidence>
<dbReference type="Pfam" id="PF04241">
    <property type="entry name" value="DUF423"/>
    <property type="match status" value="1"/>
</dbReference>
<evidence type="ECO:0000313" key="7">
    <source>
        <dbReference type="EMBL" id="KAB2933485.1"/>
    </source>
</evidence>
<keyword evidence="3 6" id="KW-0812">Transmembrane</keyword>
<dbReference type="AlphaFoldDB" id="A0A833H2U7"/>
<evidence type="ECO:0000313" key="8">
    <source>
        <dbReference type="Proteomes" id="UP000460298"/>
    </source>
</evidence>
<comment type="subcellular location">
    <subcellularLocation>
        <location evidence="1">Membrane</location>
        <topology evidence="1">Multi-pass membrane protein</topology>
    </subcellularLocation>
</comment>
<feature type="transmembrane region" description="Helical" evidence="6">
    <location>
        <begin position="23"/>
        <end position="45"/>
    </location>
</feature>
<protein>
    <submittedName>
        <fullName evidence="7">DUF423 domain-containing protein</fullName>
    </submittedName>
</protein>
<evidence type="ECO:0000256" key="4">
    <source>
        <dbReference type="ARBA" id="ARBA00022989"/>
    </source>
</evidence>
<gene>
    <name evidence="7" type="ORF">F9K24_06450</name>
</gene>
<dbReference type="GO" id="GO:0005886">
    <property type="term" value="C:plasma membrane"/>
    <property type="evidence" value="ECO:0007669"/>
    <property type="project" value="TreeGrafter"/>
</dbReference>
<evidence type="ECO:0000256" key="2">
    <source>
        <dbReference type="ARBA" id="ARBA00009694"/>
    </source>
</evidence>